<evidence type="ECO:0000256" key="1">
    <source>
        <dbReference type="SAM" id="MobiDB-lite"/>
    </source>
</evidence>
<dbReference type="AlphaFoldDB" id="A0A402B6D0"/>
<organism evidence="3 4">
    <name type="scientific">Dictyobacter alpinus</name>
    <dbReference type="NCBI Taxonomy" id="2014873"/>
    <lineage>
        <taxon>Bacteria</taxon>
        <taxon>Bacillati</taxon>
        <taxon>Chloroflexota</taxon>
        <taxon>Ktedonobacteria</taxon>
        <taxon>Ktedonobacterales</taxon>
        <taxon>Dictyobacteraceae</taxon>
        <taxon>Dictyobacter</taxon>
    </lineage>
</organism>
<dbReference type="EMBL" id="BIFT01000001">
    <property type="protein sequence ID" value="GCE26911.1"/>
    <property type="molecule type" value="Genomic_DNA"/>
</dbReference>
<sequence length="832" mass="87808">MNMKSGYTQGSVVPEPRPTTPWRRGKSFFSTLMTLFVLTGAVLSVNTLLVPPATAKAASQNVLATTNTLATAVTAPAFNNVGIGAKPNFTAANLDGGGYSYSYDALKSVKLVAGNSFAYDGLQLTWPDVKHDTAPSTSDNWQANGQTLPLSATGAHKVGFIGAATGGAISGNAVVAYSDNSTQSLALGFSDWTLGAGSQVPAYNNKIFSAQPIRNTKSGEQTRKTYLFYVSIQLDANKTPVSVTLPTLNGTSKLHVFAYSNTTAPDYGYNNVSISDDAYTTAGNFDGLGNSYSSTYSVVPGATTGYSYVFSTDETKAFKPAMEFSWPDVPPGAPDNYQANGQTIPVTPVANAAKIGFVGAATGGPSYGTAYINYSDGTRQQFTMGFSDWTLNSSTQVPSFGNTSYIYSGDATYYNTSSGQKTARAFKFYSDLNLQAGKTMTGVTLPASTNQGQIHVFTIATAVSGYYDNVGTTDSYSAANGNFDGANRSYSDEALKSAGITYSEYGSLNPFRVNGIDFYSQYEMNPDNWIADGQEIAVDPLKSGATGLGFVGAATNGGSTGKGLITYTDGTTQEYTLSFTDWWASTTQYGNSVVAKMPYLNSASGKQNVQNRLYYADVNLQRGKTIAHLQLPVTTGGQMHIFAVGERTGIYNNTGISSVNAPKTGNLDGGGYSYSMQALNLSRINATTPFALNGYSFSFSNKISEPAILAGNADNFKATGQTILLTPQSASNIGFILSSIGGGASGTATLTYDDGTTQDITLGSADWCDSSTISKYNVSVAATMAYRNAVGGQQSLTNYLYHSSFSLNASKRVVSITLPDQGQLHIFSIAFK</sequence>
<accession>A0A402B6D0</accession>
<evidence type="ECO:0000256" key="2">
    <source>
        <dbReference type="SAM" id="Phobius"/>
    </source>
</evidence>
<reference evidence="4" key="1">
    <citation type="submission" date="2018-12" db="EMBL/GenBank/DDBJ databases">
        <title>Tengunoibacter tsumagoiensis gen. nov., sp. nov., Dictyobacter kobayashii sp. nov., D. alpinus sp. nov., and D. joshuensis sp. nov. and description of Dictyobacteraceae fam. nov. within the order Ktedonobacterales isolated from Tengu-no-mugimeshi.</title>
        <authorList>
            <person name="Wang C.M."/>
            <person name="Zheng Y."/>
            <person name="Sakai Y."/>
            <person name="Toyoda A."/>
            <person name="Minakuchi Y."/>
            <person name="Abe K."/>
            <person name="Yokota A."/>
            <person name="Yabe S."/>
        </authorList>
    </citation>
    <scope>NUCLEOTIDE SEQUENCE [LARGE SCALE GENOMIC DNA]</scope>
    <source>
        <strain evidence="4">Uno16</strain>
    </source>
</reference>
<keyword evidence="2" id="KW-0812">Transmembrane</keyword>
<evidence type="ECO:0000313" key="4">
    <source>
        <dbReference type="Proteomes" id="UP000287171"/>
    </source>
</evidence>
<comment type="caution">
    <text evidence="3">The sequence shown here is derived from an EMBL/GenBank/DDBJ whole genome shotgun (WGS) entry which is preliminary data.</text>
</comment>
<feature type="transmembrane region" description="Helical" evidence="2">
    <location>
        <begin position="27"/>
        <end position="49"/>
    </location>
</feature>
<proteinExistence type="predicted"/>
<dbReference type="Proteomes" id="UP000287171">
    <property type="component" value="Unassembled WGS sequence"/>
</dbReference>
<keyword evidence="4" id="KW-1185">Reference proteome</keyword>
<name>A0A402B6D0_9CHLR</name>
<gene>
    <name evidence="3" type="ORF">KDA_23950</name>
</gene>
<feature type="region of interest" description="Disordered" evidence="1">
    <location>
        <begin position="1"/>
        <end position="20"/>
    </location>
</feature>
<protein>
    <submittedName>
        <fullName evidence="3">Uncharacterized protein</fullName>
    </submittedName>
</protein>
<keyword evidence="2" id="KW-0472">Membrane</keyword>
<evidence type="ECO:0000313" key="3">
    <source>
        <dbReference type="EMBL" id="GCE26911.1"/>
    </source>
</evidence>
<keyword evidence="2" id="KW-1133">Transmembrane helix</keyword>
<feature type="compositionally biased region" description="Polar residues" evidence="1">
    <location>
        <begin position="1"/>
        <end position="11"/>
    </location>
</feature>